<dbReference type="Proteomes" id="UP001472677">
    <property type="component" value="Unassembled WGS sequence"/>
</dbReference>
<reference evidence="2 3" key="1">
    <citation type="journal article" date="2024" name="G3 (Bethesda)">
        <title>Genome assembly of Hibiscus sabdariffa L. provides insights into metabolisms of medicinal natural products.</title>
        <authorList>
            <person name="Kim T."/>
        </authorList>
    </citation>
    <scope>NUCLEOTIDE SEQUENCE [LARGE SCALE GENOMIC DNA]</scope>
    <source>
        <strain evidence="2">TK-2024</strain>
        <tissue evidence="2">Old leaves</tissue>
    </source>
</reference>
<comment type="caution">
    <text evidence="2">The sequence shown here is derived from an EMBL/GenBank/DDBJ whole genome shotgun (WGS) entry which is preliminary data.</text>
</comment>
<feature type="chain" id="PRO_5045594535" description="Secreted protein" evidence="1">
    <location>
        <begin position="20"/>
        <end position="75"/>
    </location>
</feature>
<gene>
    <name evidence="2" type="ORF">V6N12_016846</name>
</gene>
<accession>A0ABR2BR62</accession>
<sequence length="75" mass="8199">MSWWCILTASTAVVVDIFCLYHRTVDLGVENPSMCTISVMSRLSGLGKPNRKAWCESVEGCGLGHLMVPMCESSC</sequence>
<keyword evidence="3" id="KW-1185">Reference proteome</keyword>
<name>A0ABR2BR62_9ROSI</name>
<feature type="signal peptide" evidence="1">
    <location>
        <begin position="1"/>
        <end position="19"/>
    </location>
</feature>
<keyword evidence="1" id="KW-0732">Signal</keyword>
<evidence type="ECO:0000256" key="1">
    <source>
        <dbReference type="SAM" id="SignalP"/>
    </source>
</evidence>
<evidence type="ECO:0000313" key="2">
    <source>
        <dbReference type="EMBL" id="KAK8509002.1"/>
    </source>
</evidence>
<protein>
    <recommendedName>
        <fullName evidence="4">Secreted protein</fullName>
    </recommendedName>
</protein>
<organism evidence="2 3">
    <name type="scientific">Hibiscus sabdariffa</name>
    <name type="common">roselle</name>
    <dbReference type="NCBI Taxonomy" id="183260"/>
    <lineage>
        <taxon>Eukaryota</taxon>
        <taxon>Viridiplantae</taxon>
        <taxon>Streptophyta</taxon>
        <taxon>Embryophyta</taxon>
        <taxon>Tracheophyta</taxon>
        <taxon>Spermatophyta</taxon>
        <taxon>Magnoliopsida</taxon>
        <taxon>eudicotyledons</taxon>
        <taxon>Gunneridae</taxon>
        <taxon>Pentapetalae</taxon>
        <taxon>rosids</taxon>
        <taxon>malvids</taxon>
        <taxon>Malvales</taxon>
        <taxon>Malvaceae</taxon>
        <taxon>Malvoideae</taxon>
        <taxon>Hibiscus</taxon>
    </lineage>
</organism>
<evidence type="ECO:0008006" key="4">
    <source>
        <dbReference type="Google" id="ProtNLM"/>
    </source>
</evidence>
<dbReference type="EMBL" id="JBBPBM010000095">
    <property type="protein sequence ID" value="KAK8509002.1"/>
    <property type="molecule type" value="Genomic_DNA"/>
</dbReference>
<proteinExistence type="predicted"/>
<evidence type="ECO:0000313" key="3">
    <source>
        <dbReference type="Proteomes" id="UP001472677"/>
    </source>
</evidence>